<name>A0AAD8NUS0_TARER</name>
<dbReference type="InterPro" id="IPR011990">
    <property type="entry name" value="TPR-like_helical_dom_sf"/>
</dbReference>
<dbReference type="PANTHER" id="PTHR21581:SF6">
    <property type="entry name" value="TRAFFICKING PROTEIN PARTICLE COMPLEX SUBUNIT 12"/>
    <property type="match status" value="1"/>
</dbReference>
<reference evidence="1" key="1">
    <citation type="journal article" date="2023" name="bioRxiv">
        <title>Improved chromosome-level genome assembly for marigold (Tagetes erecta).</title>
        <authorList>
            <person name="Jiang F."/>
            <person name="Yuan L."/>
            <person name="Wang S."/>
            <person name="Wang H."/>
            <person name="Xu D."/>
            <person name="Wang A."/>
            <person name="Fan W."/>
        </authorList>
    </citation>
    <scope>NUCLEOTIDE SEQUENCE</scope>
    <source>
        <strain evidence="1">WSJ</strain>
        <tissue evidence="1">Leaf</tissue>
    </source>
</reference>
<dbReference type="Proteomes" id="UP001229421">
    <property type="component" value="Unassembled WGS sequence"/>
</dbReference>
<proteinExistence type="predicted"/>
<dbReference type="SUPFAM" id="SSF48452">
    <property type="entry name" value="TPR-like"/>
    <property type="match status" value="1"/>
</dbReference>
<organism evidence="1 2">
    <name type="scientific">Tagetes erecta</name>
    <name type="common">African marigold</name>
    <dbReference type="NCBI Taxonomy" id="13708"/>
    <lineage>
        <taxon>Eukaryota</taxon>
        <taxon>Viridiplantae</taxon>
        <taxon>Streptophyta</taxon>
        <taxon>Embryophyta</taxon>
        <taxon>Tracheophyta</taxon>
        <taxon>Spermatophyta</taxon>
        <taxon>Magnoliopsida</taxon>
        <taxon>eudicotyledons</taxon>
        <taxon>Gunneridae</taxon>
        <taxon>Pentapetalae</taxon>
        <taxon>asterids</taxon>
        <taxon>campanulids</taxon>
        <taxon>Asterales</taxon>
        <taxon>Asteraceae</taxon>
        <taxon>Asteroideae</taxon>
        <taxon>Heliantheae alliance</taxon>
        <taxon>Tageteae</taxon>
        <taxon>Tagetes</taxon>
    </lineage>
</organism>
<evidence type="ECO:0000313" key="2">
    <source>
        <dbReference type="Proteomes" id="UP001229421"/>
    </source>
</evidence>
<comment type="caution">
    <text evidence="1">The sequence shown here is derived from an EMBL/GenBank/DDBJ whole genome shotgun (WGS) entry which is preliminary data.</text>
</comment>
<keyword evidence="2" id="KW-1185">Reference proteome</keyword>
<protein>
    <recommendedName>
        <fullName evidence="3">Trafficking protein particle complex subunit 12</fullName>
    </recommendedName>
</protein>
<dbReference type="AlphaFoldDB" id="A0AAD8NUS0"/>
<sequence length="365" mass="41985">MSLSNPDAQTTNVDDQNLDSIKLYNDLCYDLSSLQELACRGAWRSILDKVSQARSRSLLSKPHEHLIYLSYNAIALTKLRRFNEAVAELDLVEKGLDIYRYETYPHHYPNRHGSMAPFVLRWLHAELPSRLGKRQETLDRFYVLLQFIKEKLSNNLGDESRKVWKKREALVINSIISHHLSHREFGVCLELMKELISRESTDRPVARAILMSKLGYIQMQFGDLEGARGSFGVIEGIVNEEKGESIEMMKNLVNRNKALMFMVEKDYASAVREYQECIDRDGSDVVAINNKALCLMYMRDLSDSIKVMENALERIPTIALKETFVVNLCSMYELAYVNHSDIKKTLSSWIARVAPDDFDTSCTRI</sequence>
<dbReference type="EMBL" id="JAUHHV010000006">
    <property type="protein sequence ID" value="KAK1421516.1"/>
    <property type="molecule type" value="Genomic_DNA"/>
</dbReference>
<gene>
    <name evidence="1" type="ORF">QVD17_23919</name>
</gene>
<accession>A0AAD8NUS0</accession>
<evidence type="ECO:0008006" key="3">
    <source>
        <dbReference type="Google" id="ProtNLM"/>
    </source>
</evidence>
<dbReference type="PANTHER" id="PTHR21581">
    <property type="entry name" value="D-ALANYL-D-ALANINE CARBOXYPEPTIDASE"/>
    <property type="match status" value="1"/>
</dbReference>
<dbReference type="Gene3D" id="1.25.40.10">
    <property type="entry name" value="Tetratricopeptide repeat domain"/>
    <property type="match status" value="1"/>
</dbReference>
<evidence type="ECO:0000313" key="1">
    <source>
        <dbReference type="EMBL" id="KAK1421516.1"/>
    </source>
</evidence>